<organism evidence="1 2">
    <name type="scientific">Colletotrichum gloeosporioides (strain Cg-14)</name>
    <name type="common">Anthracnose fungus</name>
    <name type="synonym">Glomerella cingulata</name>
    <dbReference type="NCBI Taxonomy" id="1237896"/>
    <lineage>
        <taxon>Eukaryota</taxon>
        <taxon>Fungi</taxon>
        <taxon>Dikarya</taxon>
        <taxon>Ascomycota</taxon>
        <taxon>Pezizomycotina</taxon>
        <taxon>Sordariomycetes</taxon>
        <taxon>Hypocreomycetidae</taxon>
        <taxon>Glomerellales</taxon>
        <taxon>Glomerellaceae</taxon>
        <taxon>Colletotrichum</taxon>
        <taxon>Colletotrichum gloeosporioides species complex</taxon>
    </lineage>
</organism>
<name>T0KWB6_COLGC</name>
<evidence type="ECO:0000313" key="1">
    <source>
        <dbReference type="EMBL" id="EQB56828.1"/>
    </source>
</evidence>
<dbReference type="Proteomes" id="UP000015530">
    <property type="component" value="Unassembled WGS sequence"/>
</dbReference>
<accession>T0KWB6</accession>
<proteinExistence type="predicted"/>
<protein>
    <submittedName>
        <fullName evidence="1">Uncharacterized protein</fullName>
    </submittedName>
</protein>
<sequence length="40" mass="4531">MYSRYSGRQSQVQLRLGRGTGRLTVVSFVHTKYPPTANAF</sequence>
<dbReference type="EMBL" id="AMYD01000651">
    <property type="protein sequence ID" value="EQB56828.1"/>
    <property type="molecule type" value="Genomic_DNA"/>
</dbReference>
<reference evidence="2" key="1">
    <citation type="journal article" date="2013" name="Mol. Plant Microbe Interact.">
        <title>Global aspects of pacC regulation of pathogenicity genes in Colletotrichum gloeosporioides as revealed by transcriptome analysis.</title>
        <authorList>
            <person name="Alkan N."/>
            <person name="Meng X."/>
            <person name="Friedlander G."/>
            <person name="Reuveni E."/>
            <person name="Sukno S."/>
            <person name="Sherman A."/>
            <person name="Thon M."/>
            <person name="Fluhr R."/>
            <person name="Prusky D."/>
        </authorList>
    </citation>
    <scope>NUCLEOTIDE SEQUENCE [LARGE SCALE GENOMIC DNA]</scope>
    <source>
        <strain evidence="2">Cg-14</strain>
    </source>
</reference>
<comment type="caution">
    <text evidence="1">The sequence shown here is derived from an EMBL/GenBank/DDBJ whole genome shotgun (WGS) entry which is preliminary data.</text>
</comment>
<gene>
    <name evidence="1" type="ORF">CGLO_03129</name>
</gene>
<evidence type="ECO:0000313" key="2">
    <source>
        <dbReference type="Proteomes" id="UP000015530"/>
    </source>
</evidence>
<dbReference type="AlphaFoldDB" id="T0KWB6"/>
<dbReference type="HOGENOM" id="CLU_3299313_0_0_1"/>